<dbReference type="SMART" id="SM00692">
    <property type="entry name" value="DM3"/>
    <property type="match status" value="1"/>
</dbReference>
<feature type="compositionally biased region" description="Basic residues" evidence="13">
    <location>
        <begin position="683"/>
        <end position="695"/>
    </location>
</feature>
<accession>A0A7R8D5X0</accession>
<keyword evidence="3" id="KW-0479">Metal-binding</keyword>
<reference evidence="14" key="1">
    <citation type="submission" date="2021-02" db="EMBL/GenBank/DDBJ databases">
        <authorList>
            <person name="Bekaert M."/>
        </authorList>
    </citation>
    <scope>NUCLEOTIDE SEQUENCE</scope>
    <source>
        <strain evidence="14">IoA-00</strain>
    </source>
</reference>
<evidence type="ECO:0000256" key="1">
    <source>
        <dbReference type="ARBA" id="ARBA00004642"/>
    </source>
</evidence>
<evidence type="ECO:0000256" key="13">
    <source>
        <dbReference type="SAM" id="MobiDB-lite"/>
    </source>
</evidence>
<evidence type="ECO:0000256" key="4">
    <source>
        <dbReference type="ARBA" id="ARBA00022771"/>
    </source>
</evidence>
<dbReference type="GO" id="GO:0043565">
    <property type="term" value="F:sequence-specific DNA binding"/>
    <property type="evidence" value="ECO:0007669"/>
    <property type="project" value="InterPro"/>
</dbReference>
<dbReference type="GO" id="GO:0008270">
    <property type="term" value="F:zinc ion binding"/>
    <property type="evidence" value="ECO:0007669"/>
    <property type="project" value="UniProtKB-KW"/>
</dbReference>
<keyword evidence="15" id="KW-1185">Reference proteome</keyword>
<dbReference type="Proteomes" id="UP000675881">
    <property type="component" value="Chromosome 9"/>
</dbReference>
<evidence type="ECO:0000256" key="5">
    <source>
        <dbReference type="ARBA" id="ARBA00022833"/>
    </source>
</evidence>
<keyword evidence="4" id="KW-0863">Zinc-finger</keyword>
<evidence type="ECO:0000256" key="11">
    <source>
        <dbReference type="ARBA" id="ARBA00023306"/>
    </source>
</evidence>
<keyword evidence="9" id="KW-0804">Transcription</keyword>
<dbReference type="OrthoDB" id="6627680at2759"/>
<evidence type="ECO:0000313" key="14">
    <source>
        <dbReference type="EMBL" id="CAF3039620.1"/>
    </source>
</evidence>
<dbReference type="Pfam" id="PF05485">
    <property type="entry name" value="THAP"/>
    <property type="match status" value="1"/>
</dbReference>
<dbReference type="AlphaFoldDB" id="A0A7R8D5X0"/>
<dbReference type="PROSITE" id="PS50950">
    <property type="entry name" value="ZF_THAP"/>
    <property type="match status" value="1"/>
</dbReference>
<sequence length="747" mass="86675">MESLLSDPHLLVEMDRSRPQRRLHITCAVGDCHSPKTGVSYHRFPKERNLNKRWRILCRVGDVKEPRICSRHFLAEDFKRDLVNELLNLPQKKLLNSDALPSLYLFKNQKEPPQLTSSQIAQKEEEERRQRDELIERLLTKGPDPPPIPIEPKYKHVGVQVFEFTSSEYQSQLSKLNSLNKKLLNTIEQQKIKINELRSSVRKMQSSKYVEPLLRDPQMSFTKSQTDVILHKKKVRKWLTEDIISALRLRQMSPKTYAFIRRCGHFPLPGLSTLRNWVREFKVEKGSQEIAWAIIKERLRTEKDPKFKLATLVFDEIECRNDLHTLGTSPFPIVRKMQVVLLRGLFHKWKYIIYQDLDFPITKLILDQLIVKAEEIGVQVWALSLSIDNKEVMEEVILKNSCFTFSNSIDESRHIYIFPSMSSMILQLRNYVFDMGIILNPETQTILCKRDFELILSESTREASTPKFRNFHLNACGIDRRRNKLALQTFSLSVSKSMETIGIAKEKVDTIRKLNAYVDVFNSRSKTFNNKIGSAFGVHLEEQKSTISEAEDLAIKLRVIDPITGKPEINMMPFQYGMIIGIQSLTELYNELVVRRNALDFIPTGHLSTDVINSYLHMMGGYLGFLEEFEPEEIFKKSRLVMIGRKIVPESRPFLLDSVLDEDMNIDPLEPLFGALPIKTIPKKKRKASPRKKSSVKGGVQTKRKRKMQDELHETQEKLKRIESIENSIITNNSIINLPPRDLHLLS</sequence>
<evidence type="ECO:0000313" key="15">
    <source>
        <dbReference type="Proteomes" id="UP000675881"/>
    </source>
</evidence>
<dbReference type="InterPro" id="IPR026516">
    <property type="entry name" value="THAP1/10"/>
</dbReference>
<keyword evidence="10" id="KW-0539">Nucleus</keyword>
<dbReference type="GO" id="GO:0005654">
    <property type="term" value="C:nucleoplasm"/>
    <property type="evidence" value="ECO:0007669"/>
    <property type="project" value="UniProtKB-SubCell"/>
</dbReference>
<proteinExistence type="inferred from homology"/>
<evidence type="ECO:0000256" key="2">
    <source>
        <dbReference type="ARBA" id="ARBA00006177"/>
    </source>
</evidence>
<dbReference type="SMART" id="SM00980">
    <property type="entry name" value="THAP"/>
    <property type="match status" value="1"/>
</dbReference>
<dbReference type="Gene3D" id="6.20.210.20">
    <property type="entry name" value="THAP domain"/>
    <property type="match status" value="1"/>
</dbReference>
<organism evidence="14 15">
    <name type="scientific">Lepeophtheirus salmonis</name>
    <name type="common">Salmon louse</name>
    <name type="synonym">Caligus salmonis</name>
    <dbReference type="NCBI Taxonomy" id="72036"/>
    <lineage>
        <taxon>Eukaryota</taxon>
        <taxon>Metazoa</taxon>
        <taxon>Ecdysozoa</taxon>
        <taxon>Arthropoda</taxon>
        <taxon>Crustacea</taxon>
        <taxon>Multicrustacea</taxon>
        <taxon>Hexanauplia</taxon>
        <taxon>Copepoda</taxon>
        <taxon>Siphonostomatoida</taxon>
        <taxon>Caligidae</taxon>
        <taxon>Lepeophtheirus</taxon>
    </lineage>
</organism>
<feature type="coiled-coil region" evidence="12">
    <location>
        <begin position="173"/>
        <end position="207"/>
    </location>
</feature>
<evidence type="ECO:0000256" key="10">
    <source>
        <dbReference type="ARBA" id="ARBA00023242"/>
    </source>
</evidence>
<comment type="similarity">
    <text evidence="2">Belongs to the THAP1 family.</text>
</comment>
<dbReference type="PANTHER" id="PTHR46600:SF1">
    <property type="entry name" value="THAP DOMAIN-CONTAINING PROTEIN 1"/>
    <property type="match status" value="1"/>
</dbReference>
<keyword evidence="5" id="KW-0862">Zinc</keyword>
<feature type="region of interest" description="Disordered" evidence="13">
    <location>
        <begin position="683"/>
        <end position="714"/>
    </location>
</feature>
<evidence type="ECO:0000256" key="9">
    <source>
        <dbReference type="ARBA" id="ARBA00023163"/>
    </source>
</evidence>
<dbReference type="InterPro" id="IPR006612">
    <property type="entry name" value="THAP_Znf"/>
</dbReference>
<keyword evidence="6" id="KW-0805">Transcription regulation</keyword>
<evidence type="ECO:0000256" key="7">
    <source>
        <dbReference type="ARBA" id="ARBA00023054"/>
    </source>
</evidence>
<dbReference type="SUPFAM" id="SSF57716">
    <property type="entry name" value="Glucocorticoid receptor-like (DNA-binding domain)"/>
    <property type="match status" value="1"/>
</dbReference>
<protein>
    <submittedName>
        <fullName evidence="14">(salmon louse) hypothetical protein</fullName>
    </submittedName>
</protein>
<evidence type="ECO:0000256" key="8">
    <source>
        <dbReference type="ARBA" id="ARBA00023125"/>
    </source>
</evidence>
<dbReference type="InterPro" id="IPR038441">
    <property type="entry name" value="THAP_Znf_sf"/>
</dbReference>
<name>A0A7R8D5X0_LEPSM</name>
<evidence type="ECO:0000256" key="6">
    <source>
        <dbReference type="ARBA" id="ARBA00023015"/>
    </source>
</evidence>
<dbReference type="PANTHER" id="PTHR46600">
    <property type="entry name" value="THAP DOMAIN-CONTAINING"/>
    <property type="match status" value="1"/>
</dbReference>
<evidence type="ECO:0000256" key="12">
    <source>
        <dbReference type="SAM" id="Coils"/>
    </source>
</evidence>
<dbReference type="EMBL" id="HG994588">
    <property type="protein sequence ID" value="CAF3039620.1"/>
    <property type="molecule type" value="Genomic_DNA"/>
</dbReference>
<keyword evidence="11" id="KW-0131">Cell cycle</keyword>
<evidence type="ECO:0000256" key="3">
    <source>
        <dbReference type="ARBA" id="ARBA00022723"/>
    </source>
</evidence>
<comment type="subcellular location">
    <subcellularLocation>
        <location evidence="1">Nucleus</location>
        <location evidence="1">Nucleoplasm</location>
    </subcellularLocation>
</comment>
<keyword evidence="8" id="KW-0238">DNA-binding</keyword>
<gene>
    <name evidence="14" type="ORF">LSAA_14608</name>
</gene>
<keyword evidence="7 12" id="KW-0175">Coiled coil</keyword>